<evidence type="ECO:0000256" key="2">
    <source>
        <dbReference type="ARBA" id="ARBA00022729"/>
    </source>
</evidence>
<dbReference type="InterPro" id="IPR011625">
    <property type="entry name" value="A2M_N_BRD"/>
</dbReference>
<dbReference type="InterPro" id="IPR001599">
    <property type="entry name" value="Macroglobln_a2"/>
</dbReference>
<dbReference type="SMART" id="SM01359">
    <property type="entry name" value="A2M_N_2"/>
    <property type="match status" value="1"/>
</dbReference>
<keyword evidence="7" id="KW-1185">Reference proteome</keyword>
<evidence type="ECO:0000313" key="6">
    <source>
        <dbReference type="EMBL" id="WZN48082.1"/>
    </source>
</evidence>
<evidence type="ECO:0000256" key="1">
    <source>
        <dbReference type="ARBA" id="ARBA00010556"/>
    </source>
</evidence>
<dbReference type="InterPro" id="IPR041246">
    <property type="entry name" value="Bact_MG10"/>
</dbReference>
<dbReference type="InterPro" id="IPR041203">
    <property type="entry name" value="Bact_A2M_MG5"/>
</dbReference>
<dbReference type="Gene3D" id="2.60.40.3710">
    <property type="match status" value="1"/>
</dbReference>
<dbReference type="PROSITE" id="PS51257">
    <property type="entry name" value="PROKAR_LIPOPROTEIN"/>
    <property type="match status" value="1"/>
</dbReference>
<feature type="domain" description="Alpha-2-macroglobulin" evidence="5">
    <location>
        <begin position="1193"/>
        <end position="1282"/>
    </location>
</feature>
<keyword evidence="2 3" id="KW-0732">Signal</keyword>
<proteinExistence type="inferred from homology"/>
<reference evidence="6 7" key="1">
    <citation type="submission" date="2024-03" db="EMBL/GenBank/DDBJ databases">
        <title>Chitinophaga caseinilytica sp. nov., a casein hydrolysing bacterium isolated from forest soil.</title>
        <authorList>
            <person name="Lee D.S."/>
            <person name="Han D.M."/>
            <person name="Baek J.H."/>
            <person name="Choi D.G."/>
            <person name="Jeon J.H."/>
            <person name="Jeon C.O."/>
        </authorList>
    </citation>
    <scope>NUCLEOTIDE SEQUENCE [LARGE SCALE GENOMIC DNA]</scope>
    <source>
        <strain evidence="6 7">KACC 19118</strain>
    </source>
</reference>
<dbReference type="Pfam" id="PF17972">
    <property type="entry name" value="bMG5"/>
    <property type="match status" value="1"/>
</dbReference>
<dbReference type="InterPro" id="IPR002890">
    <property type="entry name" value="MG2"/>
</dbReference>
<feature type="chain" id="PRO_5047314850" evidence="3">
    <location>
        <begin position="31"/>
        <end position="1853"/>
    </location>
</feature>
<sequence length="1853" mass="205840">MHPTKRLLPLACLLTVFAAALFLAGCGTKAKEVDPAFARYIDAYTSGIISKQSAIRIQLAGDVNVTHAVNEPVEEDVFSFSPSISGKAFWVDATTLEFRPDKNLEPGKRYTGKFKLGKVMTVPSQFKVFEFGFEVIKPSFEVELLGLKTAGNSREKMQYTGVVRTSDAEDVQAVEKLVTVQYEGEKTTMSWQHDVANRTYRFTIGNITRKSVAAKLHILWDGTPIKSDVKDSREVEVPAIGDFKVLDIQPRYEPEEHVLVQFSCPLLPTQALEGLITISGQSDLKYTVEGSEVKVFAPGRLEGNYTVIVNEGVLSAFEDRLNKAFTGSVNFENRMPSVSIPGKGVIMPQSGKLVMPFEAVGLNAVDVTVLKIYESNIPQYLQRNTLNGDNELRRVAAPVVEKTIRLDADKSLNLRHRNRFNLDLEQIIKAEPGAIYRVRIGFRKAYALYSCKGDDEAADEDGEESEREYYGEDGIDEDDAFWRRYDDYYPYGYSWDDRDNPCRNSYYHYERWASRNIIASNIGIIAKRGNDNSMVVAVTDIRDAKPMSGVDISLLDYQNQVVFTTKSDGDGFAKFELKKKPYLLVAKRENERGYLKLDDGSSLPLSRFDVKGEQVQHGMKGFLYGERGVWRPGDSLFLTFLLEDKDNKLPENHPVTLELYNPKGQLYKRINQHISLNGFYNFNTLTDADAPTGSWLAKVKVGGAEFRRNIRIETVKPNRLKVKLDFGGQESLVKDHQPKGTLTAAWLFGAPAQSLKAKVDVSLTSSRTTFPKLDGYHFDDPTESFSTENKTIFESSLNEDGSAPVSASIPVGERAPGVLKANFEVKVFEPGGDFSIDHFSMPYHVFDSYVGVNAPTGNSLTGMLVTDKTHSVSIVNVDASGRFIGGSRKVEVQLYKIRWRWWWDESDDDISNFTNDNYNQLISTDQVTLQNGKGSWNLLVRQPSWGRYLIRVKDLESGHITGQSVYIDWPNFEERMQKENPTEASMLVFTASKTKYSVGEDVTITIPSSEGGRGLISIESGSKVLKTDWISTEKGQTVYKFKAEPNMAPNIYVNVSLLQPHAQTVNDLPIRMYGTIPVLVEDPNTILKPQISLPATLRPESAASISVSEAGGKPMTYTVAIVDEGLLDLTRFKTPDAHGVFYSREALGVKTWDLFDYVIGAWGGDLERILSIGGDEGLNRGASQAKANRFKPVVKFMGPFYLKKGEKQTHNFQLPPYIGSVKAMVVAGQDGAYGSADKVAAVKKPLMLLATAPRVLGPGETIQLPVTVFGLEPHVKQASVSLTSNPYFEVVGEATKTVSFPKPGEQLVYFDVKIRNLVGIGKFKVVATSGKERAEENVELDVRNPNPFMTNVIEKTLEPGGSWNAPFSPVGMAGTNTGVLEVSTIPALNLEKRLKFLIQYPHGCVEQTTSGVFPQLSLGTIMDLSDKQKADVDHNIKAGINRLKGFQTTDGGLSYWPGLSNADEWGTNYAGHFMLEAQEKGYTLPPGFLDAWRKYQRNKAISWAPSSYNFAGGDLVQAYRLYLLALSRTPEMGAMNRLREFQYLSAPAKWRLAAAYKLAGQAEVANSLVRGLPVTVQPYTQLGGTFGSDLRDKAMILETLTILGQRNTALGLLKEVAAELGKEQWYSTQTTAYSLIAVAKFCGTNKGSKMSFSYNLSGTGGNINSESYLSQLPVAFKGTNSVTVQNKGQNVLYARLILRGQPEAGQNPYAENQPDVMSMSVDYNTRTGKPVNVDQMKQGTDFVATVTIRNPGKRGFYEQLALTQVFPSGWEIINTRLMGNDSTLRMSPYTYRDIRDDRVYTYFNLEEGKTVTYQVLLNAAYLGRYYLPATGAEAMYDNTIHAFVPGKWVEVVK</sequence>
<dbReference type="Pfam" id="PF11974">
    <property type="entry name" value="bMG3"/>
    <property type="match status" value="1"/>
</dbReference>
<evidence type="ECO:0000259" key="4">
    <source>
        <dbReference type="SMART" id="SM01359"/>
    </source>
</evidence>
<evidence type="ECO:0000256" key="3">
    <source>
        <dbReference type="SAM" id="SignalP"/>
    </source>
</evidence>
<dbReference type="InterPro" id="IPR041462">
    <property type="entry name" value="Bact_A2M_MG6"/>
</dbReference>
<feature type="signal peptide" evidence="3">
    <location>
        <begin position="1"/>
        <end position="30"/>
    </location>
</feature>
<dbReference type="SUPFAM" id="SSF48239">
    <property type="entry name" value="Terpenoid cyclases/Protein prenyltransferases"/>
    <property type="match status" value="1"/>
</dbReference>
<dbReference type="RefSeq" id="WP_341842682.1">
    <property type="nucleotide sequence ID" value="NZ_CP149792.1"/>
</dbReference>
<dbReference type="SMART" id="SM01360">
    <property type="entry name" value="A2M"/>
    <property type="match status" value="1"/>
</dbReference>
<name>A0ABZ2Z9S7_9BACT</name>
<dbReference type="Pfam" id="PF01835">
    <property type="entry name" value="MG2"/>
    <property type="match status" value="1"/>
</dbReference>
<dbReference type="Pfam" id="PF07703">
    <property type="entry name" value="A2M_BRD"/>
    <property type="match status" value="1"/>
</dbReference>
<dbReference type="EMBL" id="CP150096">
    <property type="protein sequence ID" value="WZN48082.1"/>
    <property type="molecule type" value="Genomic_DNA"/>
</dbReference>
<comment type="similarity">
    <text evidence="1">Belongs to the protease inhibitor I39 (alpha-2-macroglobulin) family. Bacterial alpha-2-macroglobulin subfamily.</text>
</comment>
<dbReference type="Pfam" id="PF17973">
    <property type="entry name" value="bMG10"/>
    <property type="match status" value="1"/>
</dbReference>
<dbReference type="InterPro" id="IPR051802">
    <property type="entry name" value="YfhM-like"/>
</dbReference>
<organism evidence="6 7">
    <name type="scientific">Chitinophaga caseinilytica</name>
    <dbReference type="NCBI Taxonomy" id="2267521"/>
    <lineage>
        <taxon>Bacteria</taxon>
        <taxon>Pseudomonadati</taxon>
        <taxon>Bacteroidota</taxon>
        <taxon>Chitinophagia</taxon>
        <taxon>Chitinophagales</taxon>
        <taxon>Chitinophagaceae</taxon>
        <taxon>Chitinophaga</taxon>
    </lineage>
</organism>
<accession>A0ABZ2Z9S7</accession>
<dbReference type="InterPro" id="IPR008930">
    <property type="entry name" value="Terpenoid_cyclase/PrenylTrfase"/>
</dbReference>
<dbReference type="Gene3D" id="1.50.10.20">
    <property type="match status" value="1"/>
</dbReference>
<dbReference type="Gene3D" id="2.60.40.1930">
    <property type="match status" value="1"/>
</dbReference>
<gene>
    <name evidence="6" type="ORF">WJU22_07825</name>
</gene>
<dbReference type="CDD" id="cd02891">
    <property type="entry name" value="A2M_like"/>
    <property type="match status" value="1"/>
</dbReference>
<dbReference type="PANTHER" id="PTHR40094">
    <property type="entry name" value="ALPHA-2-MACROGLOBULIN HOMOLOG"/>
    <property type="match status" value="1"/>
</dbReference>
<dbReference type="Proteomes" id="UP001449657">
    <property type="component" value="Chromosome"/>
</dbReference>
<evidence type="ECO:0000313" key="7">
    <source>
        <dbReference type="Proteomes" id="UP001449657"/>
    </source>
</evidence>
<dbReference type="InterPro" id="IPR021868">
    <property type="entry name" value="Alpha_2_Macroglob_MG3"/>
</dbReference>
<protein>
    <submittedName>
        <fullName evidence="6">MG2 domain-containing protein</fullName>
    </submittedName>
</protein>
<dbReference type="InterPro" id="IPR047565">
    <property type="entry name" value="Alpha-macroglob_thiol-ester_cl"/>
</dbReference>
<feature type="domain" description="Alpha-2-macroglobulin bait region" evidence="4">
    <location>
        <begin position="987"/>
        <end position="1129"/>
    </location>
</feature>
<dbReference type="SMART" id="SM01419">
    <property type="entry name" value="Thiol-ester_cl"/>
    <property type="match status" value="1"/>
</dbReference>
<dbReference type="PANTHER" id="PTHR40094:SF1">
    <property type="entry name" value="UBIQUITIN DOMAIN-CONTAINING PROTEIN"/>
    <property type="match status" value="1"/>
</dbReference>
<evidence type="ECO:0000259" key="5">
    <source>
        <dbReference type="SMART" id="SM01360"/>
    </source>
</evidence>
<dbReference type="Pfam" id="PF00207">
    <property type="entry name" value="A2M"/>
    <property type="match status" value="1"/>
</dbReference>
<dbReference type="Pfam" id="PF17962">
    <property type="entry name" value="bMG6"/>
    <property type="match status" value="1"/>
</dbReference>